<evidence type="ECO:0000313" key="9">
    <source>
        <dbReference type="Proteomes" id="UP000825935"/>
    </source>
</evidence>
<dbReference type="OMA" id="NCINLGV"/>
<proteinExistence type="inferred from homology"/>
<protein>
    <recommendedName>
        <fullName evidence="4">3-isopropylmalate dehydratase</fullName>
        <ecNumber evidence="4">4.2.1.33</ecNumber>
    </recommendedName>
</protein>
<comment type="subunit">
    <text evidence="6">Heterodimer of the large LEUC/IIL1 subunit and the small LEUD (SSU1, SSU2 or SSU3) subunits.</text>
</comment>
<dbReference type="AlphaFoldDB" id="A0A8T2Q2E7"/>
<dbReference type="InterPro" id="IPR000573">
    <property type="entry name" value="AconitaseA/IPMdHydase_ssu_swvl"/>
</dbReference>
<dbReference type="Gene3D" id="3.20.19.10">
    <property type="entry name" value="Aconitase, domain 4"/>
    <property type="match status" value="1"/>
</dbReference>
<dbReference type="CDD" id="cd01577">
    <property type="entry name" value="IPMI_Swivel"/>
    <property type="match status" value="1"/>
</dbReference>
<dbReference type="InterPro" id="IPR015928">
    <property type="entry name" value="Aconitase/3IPM_dehydase_swvl"/>
</dbReference>
<name>A0A8T2Q2E7_CERRI</name>
<dbReference type="EC" id="4.2.1.33" evidence="4"/>
<dbReference type="EMBL" id="CM035443">
    <property type="protein sequence ID" value="KAH7277904.1"/>
    <property type="molecule type" value="Genomic_DNA"/>
</dbReference>
<dbReference type="GO" id="GO:0003861">
    <property type="term" value="F:3-isopropylmalate dehydratase activity"/>
    <property type="evidence" value="ECO:0007669"/>
    <property type="project" value="UniProtKB-EC"/>
</dbReference>
<dbReference type="Pfam" id="PF00694">
    <property type="entry name" value="Aconitase_C"/>
    <property type="match status" value="1"/>
</dbReference>
<dbReference type="InterPro" id="IPR033940">
    <property type="entry name" value="IPMI_Swivel"/>
</dbReference>
<dbReference type="OrthoDB" id="10262323at2759"/>
<dbReference type="Proteomes" id="UP000825935">
    <property type="component" value="Chromosome 38"/>
</dbReference>
<dbReference type="PANTHER" id="PTHR43345:SF2">
    <property type="entry name" value="3-ISOPROPYLMALATE DEHYDRATASE SMALL SUBUNIT 1"/>
    <property type="match status" value="1"/>
</dbReference>
<dbReference type="GO" id="GO:0019761">
    <property type="term" value="P:glucosinolate biosynthetic process"/>
    <property type="evidence" value="ECO:0007669"/>
    <property type="project" value="UniProtKB-ARBA"/>
</dbReference>
<dbReference type="InterPro" id="IPR050075">
    <property type="entry name" value="LeuD"/>
</dbReference>
<reference evidence="8" key="1">
    <citation type="submission" date="2021-08" db="EMBL/GenBank/DDBJ databases">
        <title>WGS assembly of Ceratopteris richardii.</title>
        <authorList>
            <person name="Marchant D.B."/>
            <person name="Chen G."/>
            <person name="Jenkins J."/>
            <person name="Shu S."/>
            <person name="Leebens-Mack J."/>
            <person name="Grimwood J."/>
            <person name="Schmutz J."/>
            <person name="Soltis P."/>
            <person name="Soltis D."/>
            <person name="Chen Z.-H."/>
        </authorList>
    </citation>
    <scope>NUCLEOTIDE SEQUENCE</scope>
    <source>
        <strain evidence="8">Whitten #5841</strain>
        <tissue evidence="8">Leaf</tissue>
    </source>
</reference>
<keyword evidence="9" id="KW-1185">Reference proteome</keyword>
<comment type="caution">
    <text evidence="8">The sequence shown here is derived from an EMBL/GenBank/DDBJ whole genome shotgun (WGS) entry which is preliminary data.</text>
</comment>
<evidence type="ECO:0000256" key="3">
    <source>
        <dbReference type="ARBA" id="ARBA00009869"/>
    </source>
</evidence>
<gene>
    <name evidence="8" type="ORF">KP509_38G014800</name>
</gene>
<comment type="catalytic activity">
    <reaction evidence="1">
        <text>(2R,3S)-3-isopropylmalate = (2S)-2-isopropylmalate</text>
        <dbReference type="Rhea" id="RHEA:32287"/>
        <dbReference type="ChEBI" id="CHEBI:1178"/>
        <dbReference type="ChEBI" id="CHEBI:35121"/>
        <dbReference type="EC" id="4.2.1.33"/>
    </reaction>
</comment>
<organism evidence="8 9">
    <name type="scientific">Ceratopteris richardii</name>
    <name type="common">Triangle waterfern</name>
    <dbReference type="NCBI Taxonomy" id="49495"/>
    <lineage>
        <taxon>Eukaryota</taxon>
        <taxon>Viridiplantae</taxon>
        <taxon>Streptophyta</taxon>
        <taxon>Embryophyta</taxon>
        <taxon>Tracheophyta</taxon>
        <taxon>Polypodiopsida</taxon>
        <taxon>Polypodiidae</taxon>
        <taxon>Polypodiales</taxon>
        <taxon>Pteridineae</taxon>
        <taxon>Pteridaceae</taxon>
        <taxon>Parkerioideae</taxon>
        <taxon>Ceratopteris</taxon>
    </lineage>
</organism>
<comment type="pathway">
    <text evidence="2">Amino-acid biosynthesis; L-leucine biosynthesis; L-leucine from 3-methyl-2-oxobutanoate: step 2/4.</text>
</comment>
<evidence type="ECO:0000256" key="1">
    <source>
        <dbReference type="ARBA" id="ARBA00000491"/>
    </source>
</evidence>
<feature type="domain" description="Aconitase A/isopropylmalate dehydratase small subunit swivel" evidence="7">
    <location>
        <begin position="144"/>
        <end position="191"/>
    </location>
</feature>
<dbReference type="SUPFAM" id="SSF52016">
    <property type="entry name" value="LeuD/IlvD-like"/>
    <property type="match status" value="1"/>
</dbReference>
<keyword evidence="5" id="KW-0456">Lyase</keyword>
<dbReference type="GO" id="GO:0009570">
    <property type="term" value="C:chloroplast stroma"/>
    <property type="evidence" value="ECO:0007669"/>
    <property type="project" value="UniProtKB-ARBA"/>
</dbReference>
<evidence type="ECO:0000256" key="6">
    <source>
        <dbReference type="ARBA" id="ARBA00063576"/>
    </source>
</evidence>
<comment type="similarity">
    <text evidence="3">Belongs to the LeuD family. LeuD type 2 subfamily.</text>
</comment>
<dbReference type="PANTHER" id="PTHR43345">
    <property type="entry name" value="3-ISOPROPYLMALATE DEHYDRATASE SMALL SUBUNIT 2-RELATED-RELATED"/>
    <property type="match status" value="1"/>
</dbReference>
<accession>A0A8T2Q2E7</accession>
<evidence type="ECO:0000256" key="5">
    <source>
        <dbReference type="ARBA" id="ARBA00023239"/>
    </source>
</evidence>
<evidence type="ECO:0000259" key="7">
    <source>
        <dbReference type="Pfam" id="PF00694"/>
    </source>
</evidence>
<sequence length="260" mass="28045">MAITAVFQAKHVAISLNCHSPHGRSHSFSLYPRRTLQISHQLSSRAVIFSPNGKVSNARLKSERCSRSLISPVAMAPSGKVFHGECFVVQDNIDTDQIIPAEHLTLVPSKPDEYEKLGSLALCGLPSNYPRFVCEGEMKTRYPIIIAGSNFGCGSSREHAPVSLGASGVKAVVAESYARIFFRNSVATGELYPVESEFSLSKEFETGNIVTLDLESNVLINHSQNKQYTLKPLGDAGPVIDAGGLFAFARKTGMISSASA</sequence>
<evidence type="ECO:0000256" key="2">
    <source>
        <dbReference type="ARBA" id="ARBA00004729"/>
    </source>
</evidence>
<dbReference type="InterPro" id="IPR011827">
    <property type="entry name" value="LeuD_type2/HacB/DmdB"/>
</dbReference>
<evidence type="ECO:0000256" key="4">
    <source>
        <dbReference type="ARBA" id="ARBA00011998"/>
    </source>
</evidence>
<dbReference type="FunFam" id="3.20.19.10:FF:000007">
    <property type="entry name" value="Isopropylmalate/citramalate isomerase small subunit"/>
    <property type="match status" value="1"/>
</dbReference>
<dbReference type="NCBIfam" id="TIGR02087">
    <property type="entry name" value="LEUD_arch"/>
    <property type="match status" value="1"/>
</dbReference>
<evidence type="ECO:0000313" key="8">
    <source>
        <dbReference type="EMBL" id="KAH7277904.1"/>
    </source>
</evidence>